<keyword evidence="3 8" id="KW-0863">Zinc-finger</keyword>
<dbReference type="SMART" id="SM00614">
    <property type="entry name" value="ZnF_BED"/>
    <property type="match status" value="1"/>
</dbReference>
<name>A0A0N5A0E7_PARTI</name>
<dbReference type="STRING" id="131310.A0A0N5A0E7"/>
<evidence type="ECO:0000313" key="11">
    <source>
        <dbReference type="Proteomes" id="UP000038045"/>
    </source>
</evidence>
<sequence>MQSLQLLAGNPMAPVSDASNRMRRKGGRDKRHWAWQFFNTGEPSENGGPPSAQCKLCESIIKWAGSTNIGKHLRRRHKDIFQDESIKSEIVTSPLNSTTDVISMPPSIASQLNNNKLTEIKVNNCTTPVIKKEVISRSESPVISNNIRPLNRIQNNNIQSLINSASNNNASITNSVGAANICNLINTKRSGISLSRRYLALYHAAYPLGNVENEFFKKFCSLINAELPDKRTLNLDALNEMTAIIDDGKAMISSLTELTISMNVVLYNEKPMCAFFAHFLHPAENKPVVLALRVISYDAVPKAKDLKKDLDSIMKFYEILDSSLSYVILNSGFQLMTEFQDLPLTTQAEQNRVLMEVLANILRATTSGENLEDVCNSISTMETESNNNYEEKEENKKQTNASNLIYQKRFHYSVQLDECYDLFGKERFYKCSAHQLFEIIEITIDKFDKLIKLREKVLELLALLYQSPVAICTLSKMGITNIPFPTDPSWNSVLFAYHALVEYQTYVQINTVAEGQGWNVLNEEDIKLMSEYVAIFSKCNEYLELIQNGTASYVSMMYPTLHSILNHLKKDLWNLLNDVPKTLEQDIREAFKDVLESGKGDIKDYIFIVSSLLDRRASWLLTDDEKKLAMTATLSIIQKNKSKSTTNESSEDGSQMDVNDLNQQLFGQSSLSLSSLIHNSPFKDLVQDRFTNSSIEMSADTPEKDELMRYTREWASQPVGGEYTSMQFWTSMGWSYPNLNAIASSLLAIPTTATTFENIIKEDTGSVSRPKNPNAVKVSEETMNRRVIVACNKWLITL</sequence>
<proteinExistence type="predicted"/>
<evidence type="ECO:0000256" key="2">
    <source>
        <dbReference type="ARBA" id="ARBA00022723"/>
    </source>
</evidence>
<keyword evidence="11" id="KW-1185">Reference proteome</keyword>
<dbReference type="GO" id="GO:0005634">
    <property type="term" value="C:nucleus"/>
    <property type="evidence" value="ECO:0007669"/>
    <property type="project" value="UniProtKB-SubCell"/>
</dbReference>
<dbReference type="PANTHER" id="PTHR46481">
    <property type="entry name" value="ZINC FINGER BED DOMAIN-CONTAINING PROTEIN 4"/>
    <property type="match status" value="1"/>
</dbReference>
<keyword evidence="5" id="KW-0805">Transcription regulation</keyword>
<evidence type="ECO:0000256" key="8">
    <source>
        <dbReference type="PROSITE-ProRule" id="PRU00027"/>
    </source>
</evidence>
<evidence type="ECO:0000256" key="1">
    <source>
        <dbReference type="ARBA" id="ARBA00004123"/>
    </source>
</evidence>
<evidence type="ECO:0000256" key="4">
    <source>
        <dbReference type="ARBA" id="ARBA00022833"/>
    </source>
</evidence>
<dbReference type="Proteomes" id="UP000038045">
    <property type="component" value="Unplaced"/>
</dbReference>
<keyword evidence="2" id="KW-0479">Metal-binding</keyword>
<protein>
    <submittedName>
        <fullName evidence="12">BED-type domain-containing protein</fullName>
    </submittedName>
</protein>
<dbReference type="GO" id="GO:0003677">
    <property type="term" value="F:DNA binding"/>
    <property type="evidence" value="ECO:0007669"/>
    <property type="project" value="InterPro"/>
</dbReference>
<evidence type="ECO:0000259" key="10">
    <source>
        <dbReference type="PROSITE" id="PS50808"/>
    </source>
</evidence>
<dbReference type="InterPro" id="IPR012337">
    <property type="entry name" value="RNaseH-like_sf"/>
</dbReference>
<feature type="domain" description="BED-type" evidence="10">
    <location>
        <begin position="29"/>
        <end position="84"/>
    </location>
</feature>
<dbReference type="InterPro" id="IPR003656">
    <property type="entry name" value="Znf_BED"/>
</dbReference>
<evidence type="ECO:0000256" key="5">
    <source>
        <dbReference type="ARBA" id="ARBA00023015"/>
    </source>
</evidence>
<accession>A0A0N5A0E7</accession>
<dbReference type="PANTHER" id="PTHR46481:SF10">
    <property type="entry name" value="ZINC FINGER BED DOMAIN-CONTAINING PROTEIN 39"/>
    <property type="match status" value="1"/>
</dbReference>
<evidence type="ECO:0000256" key="7">
    <source>
        <dbReference type="ARBA" id="ARBA00023242"/>
    </source>
</evidence>
<dbReference type="InterPro" id="IPR052035">
    <property type="entry name" value="ZnF_BED_domain_contain"/>
</dbReference>
<keyword evidence="6" id="KW-0804">Transcription</keyword>
<keyword evidence="4" id="KW-0862">Zinc</keyword>
<feature type="region of interest" description="Disordered" evidence="9">
    <location>
        <begin position="1"/>
        <end position="26"/>
    </location>
</feature>
<comment type="subcellular location">
    <subcellularLocation>
        <location evidence="1">Nucleus</location>
    </subcellularLocation>
</comment>
<evidence type="ECO:0000256" key="3">
    <source>
        <dbReference type="ARBA" id="ARBA00022771"/>
    </source>
</evidence>
<dbReference type="GO" id="GO:0008270">
    <property type="term" value="F:zinc ion binding"/>
    <property type="evidence" value="ECO:0007669"/>
    <property type="project" value="UniProtKB-KW"/>
</dbReference>
<dbReference type="AlphaFoldDB" id="A0A0N5A0E7"/>
<organism evidence="11 12">
    <name type="scientific">Parastrongyloides trichosuri</name>
    <name type="common">Possum-specific nematode worm</name>
    <dbReference type="NCBI Taxonomy" id="131310"/>
    <lineage>
        <taxon>Eukaryota</taxon>
        <taxon>Metazoa</taxon>
        <taxon>Ecdysozoa</taxon>
        <taxon>Nematoda</taxon>
        <taxon>Chromadorea</taxon>
        <taxon>Rhabditida</taxon>
        <taxon>Tylenchina</taxon>
        <taxon>Panagrolaimomorpha</taxon>
        <taxon>Strongyloidoidea</taxon>
        <taxon>Strongyloididae</taxon>
        <taxon>Parastrongyloides</taxon>
    </lineage>
</organism>
<dbReference type="PROSITE" id="PS50808">
    <property type="entry name" value="ZF_BED"/>
    <property type="match status" value="1"/>
</dbReference>
<evidence type="ECO:0000256" key="9">
    <source>
        <dbReference type="SAM" id="MobiDB-lite"/>
    </source>
</evidence>
<evidence type="ECO:0000313" key="12">
    <source>
        <dbReference type="WBParaSite" id="PTRK_0001489600.1"/>
    </source>
</evidence>
<dbReference type="WBParaSite" id="PTRK_0001489600.1">
    <property type="protein sequence ID" value="PTRK_0001489600.1"/>
    <property type="gene ID" value="PTRK_0001489600"/>
</dbReference>
<dbReference type="SUPFAM" id="SSF53098">
    <property type="entry name" value="Ribonuclease H-like"/>
    <property type="match status" value="1"/>
</dbReference>
<reference evidence="12" key="1">
    <citation type="submission" date="2017-02" db="UniProtKB">
        <authorList>
            <consortium name="WormBaseParasite"/>
        </authorList>
    </citation>
    <scope>IDENTIFICATION</scope>
</reference>
<evidence type="ECO:0000256" key="6">
    <source>
        <dbReference type="ARBA" id="ARBA00023163"/>
    </source>
</evidence>
<keyword evidence="7" id="KW-0539">Nucleus</keyword>